<dbReference type="Proteomes" id="UP000295146">
    <property type="component" value="Unassembled WGS sequence"/>
</dbReference>
<evidence type="ECO:0000256" key="2">
    <source>
        <dbReference type="SAM" id="Phobius"/>
    </source>
</evidence>
<dbReference type="InterPro" id="IPR006311">
    <property type="entry name" value="TAT_signal"/>
</dbReference>
<evidence type="ECO:0000256" key="1">
    <source>
        <dbReference type="SAM" id="MobiDB-lite"/>
    </source>
</evidence>
<dbReference type="OrthoDB" id="3813920at2"/>
<organism evidence="3 4">
    <name type="scientific">Kribbella pratensis</name>
    <dbReference type="NCBI Taxonomy" id="2512112"/>
    <lineage>
        <taxon>Bacteria</taxon>
        <taxon>Bacillati</taxon>
        <taxon>Actinomycetota</taxon>
        <taxon>Actinomycetes</taxon>
        <taxon>Propionibacteriales</taxon>
        <taxon>Kribbellaceae</taxon>
        <taxon>Kribbella</taxon>
    </lineage>
</organism>
<sequence>MEDTREVSAELQRLADATPLDQFDTATVLARGRRGLRRRRFLKAGGVISGVAAAALVVTLIPHFTATGNDPGVAGTQPDNSQFSSVAGVPRGEEGAGQRISAQEAARRCALRYPSTNGSMKGSTGFRSVSSQIYISKSRARTQLSPFCTIPGGDKPSAALVAAAKADPLPKDAAGQLRNCSVSAWVDMTKWHILVSDRLSLDEKNYRGFSRELLIAASPSGKTVIACQLPADQIQGAGYGWGVTAVRLDDLGTDYPRIEWPDGTFGKEIATILPEGTDCNGAVCGRSLPTGWGQAPANTAKVVVQIGSGPGYEAPLKDGWYAFTALDKTPHSNKDPLKVRAYDKNGNLLSKLYPEK</sequence>
<feature type="transmembrane region" description="Helical" evidence="2">
    <location>
        <begin position="41"/>
        <end position="61"/>
    </location>
</feature>
<protein>
    <submittedName>
        <fullName evidence="3">Uncharacterized protein</fullName>
    </submittedName>
</protein>
<dbReference type="AlphaFoldDB" id="A0A4R8CP60"/>
<gene>
    <name evidence="3" type="ORF">EV653_3051</name>
</gene>
<keyword evidence="4" id="KW-1185">Reference proteome</keyword>
<reference evidence="3 4" key="1">
    <citation type="submission" date="2019-03" db="EMBL/GenBank/DDBJ databases">
        <title>Genomic Encyclopedia of Type Strains, Phase III (KMG-III): the genomes of soil and plant-associated and newly described type strains.</title>
        <authorList>
            <person name="Whitman W."/>
        </authorList>
    </citation>
    <scope>NUCLEOTIDE SEQUENCE [LARGE SCALE GENOMIC DNA]</scope>
    <source>
        <strain evidence="3 4">VKM Ac-2573</strain>
    </source>
</reference>
<proteinExistence type="predicted"/>
<comment type="caution">
    <text evidence="3">The sequence shown here is derived from an EMBL/GenBank/DDBJ whole genome shotgun (WGS) entry which is preliminary data.</text>
</comment>
<name>A0A4R8CP60_9ACTN</name>
<dbReference type="PROSITE" id="PS51318">
    <property type="entry name" value="TAT"/>
    <property type="match status" value="1"/>
</dbReference>
<keyword evidence="2" id="KW-0472">Membrane</keyword>
<dbReference type="EMBL" id="SODP01000001">
    <property type="protein sequence ID" value="TDW77875.1"/>
    <property type="molecule type" value="Genomic_DNA"/>
</dbReference>
<keyword evidence="2" id="KW-0812">Transmembrane</keyword>
<feature type="region of interest" description="Disordered" evidence="1">
    <location>
        <begin position="71"/>
        <end position="101"/>
    </location>
</feature>
<accession>A0A4R8CP60</accession>
<dbReference type="RefSeq" id="WP_134103178.1">
    <property type="nucleotide sequence ID" value="NZ_SODP01000001.1"/>
</dbReference>
<evidence type="ECO:0000313" key="3">
    <source>
        <dbReference type="EMBL" id="TDW77875.1"/>
    </source>
</evidence>
<evidence type="ECO:0000313" key="4">
    <source>
        <dbReference type="Proteomes" id="UP000295146"/>
    </source>
</evidence>
<keyword evidence="2" id="KW-1133">Transmembrane helix</keyword>